<evidence type="ECO:0000256" key="9">
    <source>
        <dbReference type="RuleBase" id="RU000682"/>
    </source>
</evidence>
<dbReference type="AlphaFoldDB" id="A0A8B9LDS6"/>
<dbReference type="Pfam" id="PF00046">
    <property type="entry name" value="Homeodomain"/>
    <property type="match status" value="1"/>
</dbReference>
<dbReference type="InterPro" id="IPR017970">
    <property type="entry name" value="Homeobox_CS"/>
</dbReference>
<evidence type="ECO:0000256" key="5">
    <source>
        <dbReference type="ARBA" id="ARBA00061541"/>
    </source>
</evidence>
<dbReference type="OrthoDB" id="6159439at2759"/>
<dbReference type="GO" id="GO:0030154">
    <property type="term" value="P:cell differentiation"/>
    <property type="evidence" value="ECO:0007669"/>
    <property type="project" value="TreeGrafter"/>
</dbReference>
<evidence type="ECO:0000256" key="6">
    <source>
        <dbReference type="ARBA" id="ARBA00067519"/>
    </source>
</evidence>
<dbReference type="InterPro" id="IPR009057">
    <property type="entry name" value="Homeodomain-like_sf"/>
</dbReference>
<dbReference type="CDD" id="cd00086">
    <property type="entry name" value="homeodomain"/>
    <property type="match status" value="1"/>
</dbReference>
<dbReference type="RefSeq" id="XP_007240438.2">
    <property type="nucleotide sequence ID" value="XM_007240376.4"/>
</dbReference>
<dbReference type="GO" id="GO:0000981">
    <property type="term" value="F:DNA-binding transcription factor activity, RNA polymerase II-specific"/>
    <property type="evidence" value="ECO:0007669"/>
    <property type="project" value="InterPro"/>
</dbReference>
<dbReference type="PROSITE" id="PS50071">
    <property type="entry name" value="HOMEOBOX_2"/>
    <property type="match status" value="1"/>
</dbReference>
<dbReference type="InterPro" id="IPR020479">
    <property type="entry name" value="HD_metazoa"/>
</dbReference>
<accession>A0A8B9LDS6</accession>
<dbReference type="PROSITE" id="PS00027">
    <property type="entry name" value="HOMEOBOX_1"/>
    <property type="match status" value="1"/>
</dbReference>
<dbReference type="PANTHER" id="PTHR24340:SF34">
    <property type="entry name" value="HOMEOBOX PROTEIN NKX-3.2"/>
    <property type="match status" value="1"/>
</dbReference>
<evidence type="ECO:0000313" key="12">
    <source>
        <dbReference type="EMBL" id="KAG9275312.1"/>
    </source>
</evidence>
<dbReference type="GeneID" id="103035307"/>
<evidence type="ECO:0000256" key="2">
    <source>
        <dbReference type="ARBA" id="ARBA00023125"/>
    </source>
</evidence>
<comment type="subcellular location">
    <subcellularLocation>
        <location evidence="1 8 9">Nucleus</location>
    </subcellularLocation>
</comment>
<dbReference type="SUPFAM" id="SSF46689">
    <property type="entry name" value="Homeodomain-like"/>
    <property type="match status" value="1"/>
</dbReference>
<keyword evidence="3 8" id="KW-0371">Homeobox</keyword>
<evidence type="ECO:0000256" key="10">
    <source>
        <dbReference type="SAM" id="MobiDB-lite"/>
    </source>
</evidence>
<dbReference type="Proteomes" id="UP000752171">
    <property type="component" value="Unassembled WGS sequence"/>
</dbReference>
<dbReference type="Gene3D" id="1.10.10.60">
    <property type="entry name" value="Homeodomain-like"/>
    <property type="match status" value="1"/>
</dbReference>
<feature type="compositionally biased region" description="Basic and acidic residues" evidence="10">
    <location>
        <begin position="88"/>
        <end position="116"/>
    </location>
</feature>
<evidence type="ECO:0000256" key="4">
    <source>
        <dbReference type="ARBA" id="ARBA00023242"/>
    </source>
</evidence>
<evidence type="ECO:0000313" key="15">
    <source>
        <dbReference type="Proteomes" id="UP000752171"/>
    </source>
</evidence>
<dbReference type="KEGG" id="amex:103035307"/>
<feature type="region of interest" description="Disordered" evidence="10">
    <location>
        <begin position="45"/>
        <end position="127"/>
    </location>
</feature>
<reference evidence="12 15" key="1">
    <citation type="submission" date="2021-07" db="EMBL/GenBank/DDBJ databases">
        <authorList>
            <person name="Imarazene B."/>
            <person name="Zahm M."/>
            <person name="Klopp C."/>
            <person name="Cabau C."/>
            <person name="Beille S."/>
            <person name="Jouanno E."/>
            <person name="Castinel A."/>
            <person name="Lluch J."/>
            <person name="Gil L."/>
            <person name="Kuchtly C."/>
            <person name="Lopez Roques C."/>
            <person name="Donnadieu C."/>
            <person name="Parrinello H."/>
            <person name="Journot L."/>
            <person name="Du K."/>
            <person name="Schartl M."/>
            <person name="Retaux S."/>
            <person name="Guiguen Y."/>
        </authorList>
    </citation>
    <scope>NUCLEOTIDE SEQUENCE [LARGE SCALE GENOMIC DNA]</scope>
    <source>
        <strain evidence="12">Pach_M1</strain>
        <tissue evidence="12">Testis</tissue>
    </source>
</reference>
<dbReference type="GO" id="GO:0000978">
    <property type="term" value="F:RNA polymerase II cis-regulatory region sequence-specific DNA binding"/>
    <property type="evidence" value="ECO:0007669"/>
    <property type="project" value="TreeGrafter"/>
</dbReference>
<dbReference type="FunFam" id="1.10.10.60:FF:000225">
    <property type="entry name" value="NK3 homeobox 2"/>
    <property type="match status" value="1"/>
</dbReference>
<evidence type="ECO:0000259" key="11">
    <source>
        <dbReference type="PROSITE" id="PS50071"/>
    </source>
</evidence>
<dbReference type="InterPro" id="IPR001356">
    <property type="entry name" value="HD"/>
</dbReference>
<dbReference type="GO" id="GO:0005634">
    <property type="term" value="C:nucleus"/>
    <property type="evidence" value="ECO:0007669"/>
    <property type="project" value="UniProtKB-SubCell"/>
</dbReference>
<evidence type="ECO:0000313" key="14">
    <source>
        <dbReference type="Proteomes" id="UP000694621"/>
    </source>
</evidence>
<evidence type="ECO:0000256" key="8">
    <source>
        <dbReference type="PROSITE-ProRule" id="PRU00108"/>
    </source>
</evidence>
<proteinExistence type="inferred from homology"/>
<protein>
    <recommendedName>
        <fullName evidence="6">Homeobox protein Nkx-3.2</fullName>
    </recommendedName>
    <alternativeName>
        <fullName evidence="7">Bagpipe homeobox protein homolog 1</fullName>
    </alternativeName>
</protein>
<feature type="compositionally biased region" description="Basic residues" evidence="10">
    <location>
        <begin position="117"/>
        <end position="127"/>
    </location>
</feature>
<dbReference type="Ensembl" id="ENSAMXT00005054162.1">
    <property type="protein sequence ID" value="ENSAMXP00005049965.1"/>
    <property type="gene ID" value="ENSAMXG00005022723.1"/>
</dbReference>
<evidence type="ECO:0000313" key="13">
    <source>
        <dbReference type="Ensembl" id="ENSAMXP00005049965.1"/>
    </source>
</evidence>
<gene>
    <name evidence="13" type="primary">nkx3.3</name>
    <name evidence="12" type="synonym">ZAX</name>
    <name evidence="12" type="ORF">AMEX_G9813</name>
</gene>
<dbReference type="GO" id="GO:0001501">
    <property type="term" value="P:skeletal system development"/>
    <property type="evidence" value="ECO:0007669"/>
    <property type="project" value="UniProtKB-ARBA"/>
</dbReference>
<dbReference type="EMBL" id="JAICCE010000007">
    <property type="protein sequence ID" value="KAG9275312.1"/>
    <property type="molecule type" value="Genomic_DNA"/>
</dbReference>
<dbReference type="PANTHER" id="PTHR24340">
    <property type="entry name" value="HOMEOBOX PROTEIN NKX"/>
    <property type="match status" value="1"/>
</dbReference>
<dbReference type="PRINTS" id="PR00024">
    <property type="entry name" value="HOMEOBOX"/>
</dbReference>
<reference evidence="13" key="2">
    <citation type="submission" date="2025-05" db="UniProtKB">
        <authorList>
            <consortium name="Ensembl"/>
        </authorList>
    </citation>
    <scope>IDENTIFICATION</scope>
</reference>
<sequence>MASYRTSFSIHNILREGLDSPRSIQLSGEYTNSELLVKSEGLSCAGSAHSQDSNEDESSRNSTNVPCLLDADTLSDRQSCEEESTGEEYPHSEKQHELELHPDTDGEKVDSCDFSHHPPKSNKKRSRAAFSHAQVCELERRFHVQRYLSGPERADLAGALKLTETQVKIWFQNRRYKTKRRQIAAELAATSTATLAKRVAVRVLVKDDQRQYRVEDAHSPHFLPFYQSYQYCPYMYCIQPWLSTTTLHGGLY</sequence>
<keyword evidence="4 8" id="KW-0539">Nucleus</keyword>
<dbReference type="Proteomes" id="UP000694621">
    <property type="component" value="Unplaced"/>
</dbReference>
<dbReference type="InterPro" id="IPR050394">
    <property type="entry name" value="Homeobox_NK-like"/>
</dbReference>
<name>A0A8B9LDS6_ASTMX</name>
<evidence type="ECO:0000256" key="3">
    <source>
        <dbReference type="ARBA" id="ARBA00023155"/>
    </source>
</evidence>
<comment type="similarity">
    <text evidence="5">Belongs to the NK-3 homeobox family.</text>
</comment>
<organism evidence="13 14">
    <name type="scientific">Astyanax mexicanus</name>
    <name type="common">Blind cave fish</name>
    <name type="synonym">Astyanax fasciatus mexicanus</name>
    <dbReference type="NCBI Taxonomy" id="7994"/>
    <lineage>
        <taxon>Eukaryota</taxon>
        <taxon>Metazoa</taxon>
        <taxon>Chordata</taxon>
        <taxon>Craniata</taxon>
        <taxon>Vertebrata</taxon>
        <taxon>Euteleostomi</taxon>
        <taxon>Actinopterygii</taxon>
        <taxon>Neopterygii</taxon>
        <taxon>Teleostei</taxon>
        <taxon>Ostariophysi</taxon>
        <taxon>Characiformes</taxon>
        <taxon>Characoidei</taxon>
        <taxon>Acestrorhamphidae</taxon>
        <taxon>Acestrorhamphinae</taxon>
        <taxon>Astyanax</taxon>
    </lineage>
</organism>
<feature type="domain" description="Homeobox" evidence="11">
    <location>
        <begin position="121"/>
        <end position="181"/>
    </location>
</feature>
<evidence type="ECO:0000256" key="7">
    <source>
        <dbReference type="ARBA" id="ARBA00081047"/>
    </source>
</evidence>
<keyword evidence="2 8" id="KW-0238">DNA-binding</keyword>
<dbReference type="SMART" id="SM00389">
    <property type="entry name" value="HOX"/>
    <property type="match status" value="1"/>
</dbReference>
<feature type="DNA-binding region" description="Homeobox" evidence="8">
    <location>
        <begin position="123"/>
        <end position="182"/>
    </location>
</feature>
<evidence type="ECO:0000256" key="1">
    <source>
        <dbReference type="ARBA" id="ARBA00004123"/>
    </source>
</evidence>